<feature type="chain" id="PRO_5043102822" description="Dipeptidase" evidence="3">
    <location>
        <begin position="19"/>
        <end position="417"/>
    </location>
</feature>
<comment type="catalytic activity">
    <reaction evidence="3">
        <text>an L-aminoacyl-L-amino acid + H2O = 2 an L-alpha-amino acid</text>
        <dbReference type="Rhea" id="RHEA:48940"/>
        <dbReference type="ChEBI" id="CHEBI:15377"/>
        <dbReference type="ChEBI" id="CHEBI:59869"/>
        <dbReference type="ChEBI" id="CHEBI:77460"/>
        <dbReference type="EC" id="3.4.13.19"/>
    </reaction>
</comment>
<accession>A0AAV7KX72</accession>
<evidence type="ECO:0000256" key="2">
    <source>
        <dbReference type="ARBA" id="ARBA00022622"/>
    </source>
</evidence>
<feature type="signal peptide" evidence="3">
    <location>
        <begin position="1"/>
        <end position="18"/>
    </location>
</feature>
<dbReference type="PANTHER" id="PTHR10443:SF38">
    <property type="entry name" value="DIPEPTIDASE 1"/>
    <property type="match status" value="1"/>
</dbReference>
<keyword evidence="2 3" id="KW-0325">Glycoprotein</keyword>
<name>A0AAV7KX72_PLEWA</name>
<comment type="cofactor">
    <cofactor evidence="3">
        <name>Zn(2+)</name>
        <dbReference type="ChEBI" id="CHEBI:29105"/>
    </cofactor>
</comment>
<keyword evidence="2 3" id="KW-0472">Membrane</keyword>
<comment type="similarity">
    <text evidence="3">Belongs to the metallo-dependent hydrolases superfamily. Peptidase M19 family.</text>
</comment>
<dbReference type="GO" id="GO:0005886">
    <property type="term" value="C:plasma membrane"/>
    <property type="evidence" value="ECO:0007669"/>
    <property type="project" value="TreeGrafter"/>
</dbReference>
<proteinExistence type="inferred from homology"/>
<dbReference type="Proteomes" id="UP001066276">
    <property type="component" value="Chromosome 12"/>
</dbReference>
<dbReference type="CDD" id="cd01301">
    <property type="entry name" value="rDP_like"/>
    <property type="match status" value="1"/>
</dbReference>
<gene>
    <name evidence="4" type="ORF">NDU88_004020</name>
</gene>
<dbReference type="InterPro" id="IPR008257">
    <property type="entry name" value="Pept_M19"/>
</dbReference>
<keyword evidence="3" id="KW-0482">Metalloprotease</keyword>
<keyword evidence="3" id="KW-0479">Metal-binding</keyword>
<keyword evidence="5" id="KW-1185">Reference proteome</keyword>
<dbReference type="SUPFAM" id="SSF51556">
    <property type="entry name" value="Metallo-dependent hydrolases"/>
    <property type="match status" value="1"/>
</dbReference>
<evidence type="ECO:0000256" key="1">
    <source>
        <dbReference type="ARBA" id="ARBA00004589"/>
    </source>
</evidence>
<keyword evidence="3" id="KW-0732">Signal</keyword>
<protein>
    <recommendedName>
        <fullName evidence="3">Dipeptidase</fullName>
        <ecNumber evidence="3">3.4.13.19</ecNumber>
    </recommendedName>
</protein>
<dbReference type="Pfam" id="PF01244">
    <property type="entry name" value="Peptidase_M19"/>
    <property type="match status" value="1"/>
</dbReference>
<keyword evidence="3" id="KW-0645">Protease</keyword>
<keyword evidence="3" id="KW-0378">Hydrolase</keyword>
<evidence type="ECO:0000313" key="4">
    <source>
        <dbReference type="EMBL" id="KAJ1083865.1"/>
    </source>
</evidence>
<comment type="subcellular location">
    <subcellularLocation>
        <location evidence="1 3">Membrane</location>
        <topology evidence="1 3">Lipid-anchor</topology>
        <topology evidence="1 3">GPI-anchor</topology>
    </subcellularLocation>
</comment>
<dbReference type="InterPro" id="IPR032466">
    <property type="entry name" value="Metal_Hydrolase"/>
</dbReference>
<keyword evidence="3" id="KW-0224">Dipeptidase</keyword>
<dbReference type="AlphaFoldDB" id="A0AAV7KX72"/>
<dbReference type="Gene3D" id="3.20.20.140">
    <property type="entry name" value="Metal-dependent hydrolases"/>
    <property type="match status" value="1"/>
</dbReference>
<keyword evidence="3" id="KW-0862">Zinc</keyword>
<keyword evidence="3" id="KW-1015">Disulfide bond</keyword>
<organism evidence="4 5">
    <name type="scientific">Pleurodeles waltl</name>
    <name type="common">Iberian ribbed newt</name>
    <dbReference type="NCBI Taxonomy" id="8319"/>
    <lineage>
        <taxon>Eukaryota</taxon>
        <taxon>Metazoa</taxon>
        <taxon>Chordata</taxon>
        <taxon>Craniata</taxon>
        <taxon>Vertebrata</taxon>
        <taxon>Euteleostomi</taxon>
        <taxon>Amphibia</taxon>
        <taxon>Batrachia</taxon>
        <taxon>Caudata</taxon>
        <taxon>Salamandroidea</taxon>
        <taxon>Salamandridae</taxon>
        <taxon>Pleurodelinae</taxon>
        <taxon>Pleurodeles</taxon>
    </lineage>
</organism>
<dbReference type="PROSITE" id="PS51365">
    <property type="entry name" value="RENAL_DIPEPTIDASE_2"/>
    <property type="match status" value="1"/>
</dbReference>
<dbReference type="GO" id="GO:0070573">
    <property type="term" value="F:metallodipeptidase activity"/>
    <property type="evidence" value="ECO:0007669"/>
    <property type="project" value="InterPro"/>
</dbReference>
<evidence type="ECO:0000313" key="5">
    <source>
        <dbReference type="Proteomes" id="UP001066276"/>
    </source>
</evidence>
<dbReference type="GO" id="GO:0098552">
    <property type="term" value="C:side of membrane"/>
    <property type="evidence" value="ECO:0007669"/>
    <property type="project" value="UniProtKB-KW"/>
</dbReference>
<comment type="subunit">
    <text evidence="3">Homodimer; disulfide-linked.</text>
</comment>
<evidence type="ECO:0000256" key="3">
    <source>
        <dbReference type="RuleBase" id="RU341113"/>
    </source>
</evidence>
<dbReference type="FunFam" id="3.20.20.140:FF:000030">
    <property type="entry name" value="Dipeptidase"/>
    <property type="match status" value="1"/>
</dbReference>
<dbReference type="PANTHER" id="PTHR10443">
    <property type="entry name" value="MICROSOMAL DIPEPTIDASE"/>
    <property type="match status" value="1"/>
</dbReference>
<comment type="caution">
    <text evidence="4">The sequence shown here is derived from an EMBL/GenBank/DDBJ whole genome shotgun (WGS) entry which is preliminary data.</text>
</comment>
<dbReference type="GO" id="GO:0006508">
    <property type="term" value="P:proteolysis"/>
    <property type="evidence" value="ECO:0007669"/>
    <property type="project" value="UniProtKB-KW"/>
</dbReference>
<keyword evidence="2 3" id="KW-0449">Lipoprotein</keyword>
<sequence length="417" mass="46254">MLPRGLLLFCAFLGFIDADSFRDQALRIMNTTPVIDGHNDLPWQLLSKFNNKLSVVDLYTLNSTHTNIPKLKEGHVGAQFWAAYVPCDTQGKDAVKRTLEQIDIIHRMCEKYPLDFQFAQSSTEIRDAFRNKKVASLIGVEGGHSMDSSLGALRTLYQLGTRYMTLTHSCNTPWVDNWLVDDKTEPAKSDGLSEFGKQVVLEMNRLGMMVDLAHVSVKTMKDALEVSRAPVIFSHSSAYAICSSSRNVPDDVLQTVKAKKGLVMVNFYNNYVTCSNSANLSHVADHFDYIKKIAGYEAVGFGGDYDGVSRVPTGLGDVSKYPDLVAELLRRGWTELELKAALAENLLRVFEGVEEVKQSMSSIPPYDEPIDFKELAGPCRTSHGYKVEPVEENGGPDGKHILPVALALPLLYSVLLL</sequence>
<reference evidence="4" key="1">
    <citation type="journal article" date="2022" name="bioRxiv">
        <title>Sequencing and chromosome-scale assembly of the giantPleurodeles waltlgenome.</title>
        <authorList>
            <person name="Brown T."/>
            <person name="Elewa A."/>
            <person name="Iarovenko S."/>
            <person name="Subramanian E."/>
            <person name="Araus A.J."/>
            <person name="Petzold A."/>
            <person name="Susuki M."/>
            <person name="Suzuki K.-i.T."/>
            <person name="Hayashi T."/>
            <person name="Toyoda A."/>
            <person name="Oliveira C."/>
            <person name="Osipova E."/>
            <person name="Leigh N.D."/>
            <person name="Simon A."/>
            <person name="Yun M.H."/>
        </authorList>
    </citation>
    <scope>NUCLEOTIDE SEQUENCE</scope>
    <source>
        <strain evidence="4">20211129_DDA</strain>
        <tissue evidence="4">Liver</tissue>
    </source>
</reference>
<dbReference type="EMBL" id="JANPWB010000016">
    <property type="protein sequence ID" value="KAJ1083865.1"/>
    <property type="molecule type" value="Genomic_DNA"/>
</dbReference>
<keyword evidence="2 3" id="KW-0336">GPI-anchor</keyword>
<dbReference type="EC" id="3.4.13.19" evidence="3"/>
<dbReference type="GO" id="GO:0046872">
    <property type="term" value="F:metal ion binding"/>
    <property type="evidence" value="ECO:0007669"/>
    <property type="project" value="UniProtKB-UniRule"/>
</dbReference>